<dbReference type="SMART" id="SM00968">
    <property type="entry name" value="SMC_hinge"/>
    <property type="match status" value="1"/>
</dbReference>
<comment type="subunit">
    <text evidence="6">Homodimer.</text>
</comment>
<comment type="caution">
    <text evidence="9">The sequence shown here is derived from an EMBL/GenBank/DDBJ whole genome shotgun (WGS) entry which is preliminary data.</text>
</comment>
<evidence type="ECO:0000313" key="9">
    <source>
        <dbReference type="EMBL" id="MCW9707456.1"/>
    </source>
</evidence>
<dbReference type="InterPro" id="IPR036277">
    <property type="entry name" value="SMC_hinge_sf"/>
</dbReference>
<feature type="region of interest" description="Disordered" evidence="7">
    <location>
        <begin position="268"/>
        <end position="296"/>
    </location>
</feature>
<comment type="similarity">
    <text evidence="6">Belongs to the SMC family.</text>
</comment>
<reference evidence="9 10" key="1">
    <citation type="submission" date="2021-03" db="EMBL/GenBank/DDBJ databases">
        <title>Aliifodinibius sp. nov., a new bacterium isolated from saline soil.</title>
        <authorList>
            <person name="Galisteo C."/>
            <person name="De La Haba R."/>
            <person name="Sanchez-Porro C."/>
            <person name="Ventosa A."/>
        </authorList>
    </citation>
    <scope>NUCLEOTIDE SEQUENCE [LARGE SCALE GENOMIC DNA]</scope>
    <source>
        <strain evidence="9 10">1BSP15-2V2</strain>
    </source>
</reference>
<feature type="binding site" evidence="6">
    <location>
        <begin position="32"/>
        <end position="39"/>
    </location>
    <ligand>
        <name>ATP</name>
        <dbReference type="ChEBI" id="CHEBI:30616"/>
    </ligand>
</feature>
<keyword evidence="5 6" id="KW-0238">DNA-binding</keyword>
<dbReference type="Proteomes" id="UP001207918">
    <property type="component" value="Unassembled WGS sequence"/>
</dbReference>
<gene>
    <name evidence="6 9" type="primary">smc</name>
    <name evidence="9" type="ORF">J6I44_11370</name>
</gene>
<evidence type="ECO:0000313" key="10">
    <source>
        <dbReference type="Proteomes" id="UP001207918"/>
    </source>
</evidence>
<dbReference type="InterPro" id="IPR003395">
    <property type="entry name" value="RecF/RecN/SMC_N"/>
</dbReference>
<name>A0ABT3PNL6_9BACT</name>
<feature type="region of interest" description="Disordered" evidence="7">
    <location>
        <begin position="452"/>
        <end position="483"/>
    </location>
</feature>
<keyword evidence="1 6" id="KW-0963">Cytoplasm</keyword>
<sequence length="1173" mass="135635">MYISELELQGFKSFAYNTDVSFDKGITAIVGPNGCGKSNIVDAMRWVLGEQRPTLLRSSSMSNVIFNGTAKKNALGMAEVSLTLVNNKGLLPTEYNEVTISRRLYRSGESEYLINGTTCRLKDITELFMDTGMSSDAYSVIELKMVEEILNDKNNDRRKLFEEAAGITRYKEKRKKTFRKLADTQKDLQRVEDILVEVQKKTKSLEKQAEKARKAKKYNKELEQLDKALNKHEFASIQEELKPLKERIENADKEKKEILSKAKKLEQEEESAREALTEKEREQSEAQRRVSQLHSKIRDSETNLRITREKISNEEGVIEQYEKDIEQSEQDLKDLREAFKSSQTKLDSFDSNLNKAEKNLSESKERYSEIQQEYSTDREKLNKLETEFSRTNNQLNDLQTKRIKIESRLENTEGDLIRIREEIEDLEDEIANFRGEKKLQSKKLDEAIAARDEQQQKLEQAREKREELSDRQDTLKDQIRSQQSNLDSVESEIALLQDIADSNEAFPSSVQFLLEEYSDDFPLLDVVSNLFSTDQKHAVALEAVLGEALNFVVVETLEEAREAAQLLKEHDKGQATFIPLDRLSKSYSEEPGSMAREVDADQKFKALKTLLLGNVLIFDSAEEAWETISGSRNTGVTLDGEVITSRQFLQSGSKGKNAGIRVGLKDKIEKLSRKKDKLTSDIQDSTSTLKKVQEQYENIKLQEIEAELKEKEQQVRSIENKINDFDSKIQIYEKNIGELNNRRDGLIGNEDSARDELDQLQPEQKKLQQKLKDLHKQQKEKKKALEDLEEERSIAQARYNDAQLKHQDLKNKVENHERDIRRAQEGIKNLKQRLKLRSEKTEEAKKRIKKYASSIEQLEDQLETLKEQKREADKKLEQAEEASGKQRGRINEIEKELKEVRRRKEVNMELVHHLAMAKEKFEMQIENLSDHIWETYGVLMDQVDEVLPEDMEPDEAKKRIAWLKQRLKKIGDVNPLAIEEYEEEKERLDFYEEQITDLQLASEELQQTIEEINKTATDRFNDTFKKIRENFKKVFHTLFNDDDYCDLVIDKEAEDPLDAQIEIKANPKGKRPSTINQLSGGEKTLTAIALLFAIYLVKPSPFCVLDEVDAPLDDANIERFADMIRNFSEETQFIIITHNKKTMGKAEMMYGVTMPETGISRLVGVRLDEVAEA</sequence>
<evidence type="ECO:0000259" key="8">
    <source>
        <dbReference type="SMART" id="SM00968"/>
    </source>
</evidence>
<feature type="coiled-coil region" evidence="6">
    <location>
        <begin position="661"/>
        <end position="910"/>
    </location>
</feature>
<evidence type="ECO:0000256" key="4">
    <source>
        <dbReference type="ARBA" id="ARBA00023054"/>
    </source>
</evidence>
<dbReference type="HAMAP" id="MF_01894">
    <property type="entry name" value="Smc_prok"/>
    <property type="match status" value="1"/>
</dbReference>
<keyword evidence="4 6" id="KW-0175">Coiled coil</keyword>
<organism evidence="9 10">
    <name type="scientific">Fodinibius salsisoli</name>
    <dbReference type="NCBI Taxonomy" id="2820877"/>
    <lineage>
        <taxon>Bacteria</taxon>
        <taxon>Pseudomonadati</taxon>
        <taxon>Balneolota</taxon>
        <taxon>Balneolia</taxon>
        <taxon>Balneolales</taxon>
        <taxon>Balneolaceae</taxon>
        <taxon>Fodinibius</taxon>
    </lineage>
</organism>
<dbReference type="Gene3D" id="1.20.1060.20">
    <property type="match status" value="1"/>
</dbReference>
<evidence type="ECO:0000256" key="1">
    <source>
        <dbReference type="ARBA" id="ARBA00022490"/>
    </source>
</evidence>
<feature type="domain" description="SMC hinge" evidence="8">
    <location>
        <begin position="522"/>
        <end position="628"/>
    </location>
</feature>
<keyword evidence="2 6" id="KW-0547">Nucleotide-binding</keyword>
<dbReference type="Gene3D" id="3.40.50.300">
    <property type="entry name" value="P-loop containing nucleotide triphosphate hydrolases"/>
    <property type="match status" value="2"/>
</dbReference>
<dbReference type="SUPFAM" id="SSF52540">
    <property type="entry name" value="P-loop containing nucleoside triphosphate hydrolases"/>
    <property type="match status" value="1"/>
</dbReference>
<dbReference type="CDD" id="cd03278">
    <property type="entry name" value="ABC_SMC_barmotin"/>
    <property type="match status" value="1"/>
</dbReference>
<dbReference type="PIRSF" id="PIRSF005719">
    <property type="entry name" value="SMC"/>
    <property type="match status" value="1"/>
</dbReference>
<dbReference type="Pfam" id="PF02463">
    <property type="entry name" value="SMC_N"/>
    <property type="match status" value="1"/>
</dbReference>
<evidence type="ECO:0000256" key="2">
    <source>
        <dbReference type="ARBA" id="ARBA00022741"/>
    </source>
</evidence>
<keyword evidence="3 6" id="KW-0067">ATP-binding</keyword>
<dbReference type="SUPFAM" id="SSF57997">
    <property type="entry name" value="Tropomyosin"/>
    <property type="match status" value="1"/>
</dbReference>
<dbReference type="NCBIfam" id="TIGR02168">
    <property type="entry name" value="SMC_prok_B"/>
    <property type="match status" value="1"/>
</dbReference>
<dbReference type="InterPro" id="IPR027417">
    <property type="entry name" value="P-loop_NTPase"/>
</dbReference>
<comment type="function">
    <text evidence="6">Required for chromosome condensation and partitioning.</text>
</comment>
<dbReference type="InterPro" id="IPR011890">
    <property type="entry name" value="SMC_prok"/>
</dbReference>
<dbReference type="Pfam" id="PF06470">
    <property type="entry name" value="SMC_hinge"/>
    <property type="match status" value="1"/>
</dbReference>
<dbReference type="EMBL" id="JAGGJA010000007">
    <property type="protein sequence ID" value="MCW9707456.1"/>
    <property type="molecule type" value="Genomic_DNA"/>
</dbReference>
<dbReference type="PANTHER" id="PTHR43977">
    <property type="entry name" value="STRUCTURAL MAINTENANCE OF CHROMOSOMES PROTEIN 3"/>
    <property type="match status" value="1"/>
</dbReference>
<feature type="compositionally biased region" description="Basic and acidic residues" evidence="7">
    <location>
        <begin position="452"/>
        <end position="479"/>
    </location>
</feature>
<feature type="coiled-coil region" evidence="6">
    <location>
        <begin position="974"/>
        <end position="1018"/>
    </location>
</feature>
<dbReference type="SUPFAM" id="SSF75553">
    <property type="entry name" value="Smc hinge domain"/>
    <property type="match status" value="1"/>
</dbReference>
<evidence type="ECO:0000256" key="7">
    <source>
        <dbReference type="SAM" id="MobiDB-lite"/>
    </source>
</evidence>
<feature type="compositionally biased region" description="Basic and acidic residues" evidence="7">
    <location>
        <begin position="268"/>
        <end position="288"/>
    </location>
</feature>
<dbReference type="Gene3D" id="1.10.287.1490">
    <property type="match status" value="2"/>
</dbReference>
<accession>A0ABT3PNL6</accession>
<evidence type="ECO:0000256" key="6">
    <source>
        <dbReference type="HAMAP-Rule" id="MF_01894"/>
    </source>
</evidence>
<dbReference type="Gene3D" id="3.30.70.1620">
    <property type="match status" value="1"/>
</dbReference>
<evidence type="ECO:0000256" key="5">
    <source>
        <dbReference type="ARBA" id="ARBA00023125"/>
    </source>
</evidence>
<comment type="domain">
    <text evidence="6">Contains large globular domains required for ATP hydrolysis at each terminus and a third globular domain forming a flexible hinge near the middle of the molecule. These domains are separated by coiled-coil structures.</text>
</comment>
<dbReference type="InterPro" id="IPR010935">
    <property type="entry name" value="SMC_hinge"/>
</dbReference>
<dbReference type="RefSeq" id="WP_265766242.1">
    <property type="nucleotide sequence ID" value="NZ_JAGGJA010000007.1"/>
</dbReference>
<keyword evidence="10" id="KW-1185">Reference proteome</keyword>
<comment type="subcellular location">
    <subcellularLocation>
        <location evidence="6">Cytoplasm</location>
    </subcellularLocation>
</comment>
<proteinExistence type="inferred from homology"/>
<dbReference type="InterPro" id="IPR024704">
    <property type="entry name" value="SMC"/>
</dbReference>
<protein>
    <recommendedName>
        <fullName evidence="6">Chromosome partition protein Smc</fullName>
    </recommendedName>
</protein>
<evidence type="ECO:0000256" key="3">
    <source>
        <dbReference type="ARBA" id="ARBA00022840"/>
    </source>
</evidence>